<keyword evidence="4" id="KW-1185">Reference proteome</keyword>
<gene>
    <name evidence="3" type="ORF">J2Z53_000596</name>
</gene>
<dbReference type="EMBL" id="JAGGJZ010000001">
    <property type="protein sequence ID" value="MBP1889017.1"/>
    <property type="molecule type" value="Genomic_DNA"/>
</dbReference>
<evidence type="ECO:0000259" key="2">
    <source>
        <dbReference type="PROSITE" id="PS51671"/>
    </source>
</evidence>
<comment type="caution">
    <text evidence="3">The sequence shown here is derived from an EMBL/GenBank/DDBJ whole genome shotgun (WGS) entry which is preliminary data.</text>
</comment>
<proteinExistence type="inferred from homology"/>
<feature type="domain" description="ACT" evidence="2">
    <location>
        <begin position="69"/>
        <end position="144"/>
    </location>
</feature>
<dbReference type="SUPFAM" id="SSF55021">
    <property type="entry name" value="ACT-like"/>
    <property type="match status" value="1"/>
</dbReference>
<sequence>MKGNYLVIDKKVLPEVYEKVIEVKKILKEGKIKEITEATKKIGISRSVYYKYKDHVFDFAESVQGRKMTFSMIIEHKKGVLSDILNYISDKGGNVLTIDQGIPINGSANLSITIDMSSLECDLTGLLGGLGDMPNIEKVDFIAME</sequence>
<name>A0ABS4EYE8_9CLOT</name>
<comment type="similarity">
    <text evidence="1">Belongs to the UPF0735 family.</text>
</comment>
<evidence type="ECO:0000256" key="1">
    <source>
        <dbReference type="HAMAP-Rule" id="MF_00707"/>
    </source>
</evidence>
<protein>
    <recommendedName>
        <fullName evidence="1">UPF0735 ACT domain-containing protein J2Z53_000596</fullName>
    </recommendedName>
</protein>
<dbReference type="HAMAP" id="MF_00707">
    <property type="entry name" value="UPF0735"/>
    <property type="match status" value="1"/>
</dbReference>
<organism evidence="3 4">
    <name type="scientific">Clostridium moniliforme</name>
    <dbReference type="NCBI Taxonomy" id="39489"/>
    <lineage>
        <taxon>Bacteria</taxon>
        <taxon>Bacillati</taxon>
        <taxon>Bacillota</taxon>
        <taxon>Clostridia</taxon>
        <taxon>Eubacteriales</taxon>
        <taxon>Clostridiaceae</taxon>
        <taxon>Clostridium</taxon>
    </lineage>
</organism>
<dbReference type="InterPro" id="IPR008310">
    <property type="entry name" value="UPF0735_ACT_dom-cont"/>
</dbReference>
<dbReference type="NCBIfam" id="NF003361">
    <property type="entry name" value="PRK04435.1"/>
    <property type="match status" value="1"/>
</dbReference>
<dbReference type="GO" id="GO:0004106">
    <property type="term" value="F:chorismate mutase activity"/>
    <property type="evidence" value="ECO:0007669"/>
    <property type="project" value="UniProtKB-EC"/>
</dbReference>
<reference evidence="3 4" key="1">
    <citation type="submission" date="2021-03" db="EMBL/GenBank/DDBJ databases">
        <title>Genomic Encyclopedia of Type Strains, Phase IV (KMG-IV): sequencing the most valuable type-strain genomes for metagenomic binning, comparative biology and taxonomic classification.</title>
        <authorList>
            <person name="Goeker M."/>
        </authorList>
    </citation>
    <scope>NUCLEOTIDE SEQUENCE [LARGE SCALE GENOMIC DNA]</scope>
    <source>
        <strain evidence="3 4">DSM 3984</strain>
    </source>
</reference>
<dbReference type="InterPro" id="IPR045865">
    <property type="entry name" value="ACT-like_dom_sf"/>
</dbReference>
<dbReference type="InterPro" id="IPR002912">
    <property type="entry name" value="ACT_dom"/>
</dbReference>
<dbReference type="RefSeq" id="WP_209795727.1">
    <property type="nucleotide sequence ID" value="NZ_JAGGJZ010000001.1"/>
</dbReference>
<keyword evidence="3" id="KW-0413">Isomerase</keyword>
<dbReference type="PIRSF" id="PIRSF025624">
    <property type="entry name" value="ACT_PheB"/>
    <property type="match status" value="1"/>
</dbReference>
<dbReference type="Proteomes" id="UP000783390">
    <property type="component" value="Unassembled WGS sequence"/>
</dbReference>
<dbReference type="PROSITE" id="PS51671">
    <property type="entry name" value="ACT"/>
    <property type="match status" value="1"/>
</dbReference>
<evidence type="ECO:0000313" key="3">
    <source>
        <dbReference type="EMBL" id="MBP1889017.1"/>
    </source>
</evidence>
<accession>A0ABS4EYE8</accession>
<evidence type="ECO:0000313" key="4">
    <source>
        <dbReference type="Proteomes" id="UP000783390"/>
    </source>
</evidence>
<dbReference type="Gene3D" id="3.30.70.260">
    <property type="match status" value="1"/>
</dbReference>